<keyword evidence="3" id="KW-1185">Reference proteome</keyword>
<dbReference type="AlphaFoldDB" id="A8Y0C1"/>
<protein>
    <submittedName>
        <fullName evidence="2">Protein CBG21537</fullName>
    </submittedName>
</protein>
<evidence type="ECO:0000256" key="1">
    <source>
        <dbReference type="SAM" id="SignalP"/>
    </source>
</evidence>
<dbReference type="Proteomes" id="UP000008549">
    <property type="component" value="Unassembled WGS sequence"/>
</dbReference>
<dbReference type="HOGENOM" id="CLU_734112_0_0_1"/>
<evidence type="ECO:0000313" key="4">
    <source>
        <dbReference type="WormBase" id="CBG21537"/>
    </source>
</evidence>
<dbReference type="OMA" id="DIAYERH"/>
<dbReference type="RefSeq" id="XP_045097330.1">
    <property type="nucleotide sequence ID" value="XM_045244866.1"/>
</dbReference>
<keyword evidence="1" id="KW-0732">Signal</keyword>
<dbReference type="PANTHER" id="PTHR36956">
    <property type="entry name" value="UTERINE LUMIN EXPRESSED/LOCAILIZED-RELATED"/>
    <property type="match status" value="1"/>
</dbReference>
<dbReference type="eggNOG" id="ENOG502TJ6R">
    <property type="taxonomic scope" value="Eukaryota"/>
</dbReference>
<accession>A8Y0C1</accession>
<dbReference type="InParanoid" id="A8Y0C1"/>
<feature type="signal peptide" evidence="1">
    <location>
        <begin position="1"/>
        <end position="16"/>
    </location>
</feature>
<reference evidence="2 3" key="1">
    <citation type="journal article" date="2003" name="PLoS Biol.">
        <title>The genome sequence of Caenorhabditis briggsae: a platform for comparative genomics.</title>
        <authorList>
            <person name="Stein L.D."/>
            <person name="Bao Z."/>
            <person name="Blasiar D."/>
            <person name="Blumenthal T."/>
            <person name="Brent M.R."/>
            <person name="Chen N."/>
            <person name="Chinwalla A."/>
            <person name="Clarke L."/>
            <person name="Clee C."/>
            <person name="Coghlan A."/>
            <person name="Coulson A."/>
            <person name="D'Eustachio P."/>
            <person name="Fitch D.H."/>
            <person name="Fulton L.A."/>
            <person name="Fulton R.E."/>
            <person name="Griffiths-Jones S."/>
            <person name="Harris T.W."/>
            <person name="Hillier L.W."/>
            <person name="Kamath R."/>
            <person name="Kuwabara P.E."/>
            <person name="Mardis E.R."/>
            <person name="Marra M.A."/>
            <person name="Miner T.L."/>
            <person name="Minx P."/>
            <person name="Mullikin J.C."/>
            <person name="Plumb R.W."/>
            <person name="Rogers J."/>
            <person name="Schein J.E."/>
            <person name="Sohrmann M."/>
            <person name="Spieth J."/>
            <person name="Stajich J.E."/>
            <person name="Wei C."/>
            <person name="Willey D."/>
            <person name="Wilson R.K."/>
            <person name="Durbin R."/>
            <person name="Waterston R.H."/>
        </authorList>
    </citation>
    <scope>NUCLEOTIDE SEQUENCE [LARGE SCALE GENOMIC DNA]</scope>
    <source>
        <strain evidence="2 3">AF16</strain>
    </source>
</reference>
<sequence>MRAIFLLISLISLVESAPTVSDCKYEIFEAKMCWQLMPARKWNIVPKEEFAAKKSKFQNFLTCLGEPKCELTQNWLKLKKSIMDRTEGMCESYGCLGNGTFQKIEYKCQNAEKFISYTEQNYANCLTENIRKAPKCSSTDLEAFQKVVKFNEDVFKTQDLYIENLKKLRTNIRGCLLDIAYERHEHKCQNEENNIDRAEPEFMNCMIRRIENAEKCTDTDLKKLKDVLQMVEALKKKIGHNEQYKRIESEKDDEYLAFPFSSKNWEAPDFYEDLENYDSWKTCVSPSKCSESLRRIEKVKTSFELHKFYADNLQECLGSGVLENLTLTCNQDCNPMAYLKCGKKFLEEQDTCDPADIQNFESQYEKFELFCKLKRSH</sequence>
<dbReference type="CTD" id="8574621"/>
<organism evidence="2 3">
    <name type="scientific">Caenorhabditis briggsae</name>
    <dbReference type="NCBI Taxonomy" id="6238"/>
    <lineage>
        <taxon>Eukaryota</taxon>
        <taxon>Metazoa</taxon>
        <taxon>Ecdysozoa</taxon>
        <taxon>Nematoda</taxon>
        <taxon>Chromadorea</taxon>
        <taxon>Rhabditida</taxon>
        <taxon>Rhabditina</taxon>
        <taxon>Rhabditomorpha</taxon>
        <taxon>Rhabditoidea</taxon>
        <taxon>Rhabditidae</taxon>
        <taxon>Peloderinae</taxon>
        <taxon>Caenorhabditis</taxon>
    </lineage>
</organism>
<gene>
    <name evidence="2 4" type="ORF">CBG21537</name>
    <name evidence="2" type="ORF">CBG_21537</name>
</gene>
<dbReference type="WormBase" id="CBG21537">
    <property type="protein sequence ID" value="CBP43585"/>
    <property type="gene ID" value="WBGene00040277"/>
</dbReference>
<feature type="chain" id="PRO_5002731238" evidence="1">
    <location>
        <begin position="17"/>
        <end position="377"/>
    </location>
</feature>
<proteinExistence type="predicted"/>
<reference evidence="2 3" key="2">
    <citation type="journal article" date="2011" name="PLoS Genet.">
        <title>Caenorhabditis briggsae recombinant inbred line genotypes reveal inter-strain incompatibility and the evolution of recombination.</title>
        <authorList>
            <person name="Ross J.A."/>
            <person name="Koboldt D.C."/>
            <person name="Staisch J.E."/>
            <person name="Chamberlin H.M."/>
            <person name="Gupta B.P."/>
            <person name="Miller R.D."/>
            <person name="Baird S.E."/>
            <person name="Haag E.S."/>
        </authorList>
    </citation>
    <scope>NUCLEOTIDE SEQUENCE [LARGE SCALE GENOMIC DNA]</scope>
    <source>
        <strain evidence="2 3">AF16</strain>
    </source>
</reference>
<evidence type="ECO:0000313" key="2">
    <source>
        <dbReference type="EMBL" id="CAP38306.2"/>
    </source>
</evidence>
<evidence type="ECO:0000313" key="3">
    <source>
        <dbReference type="Proteomes" id="UP000008549"/>
    </source>
</evidence>
<dbReference type="PANTHER" id="PTHR36956:SF1">
    <property type="entry name" value="DUF19 DOMAIN-CONTAINING PROTEIN"/>
    <property type="match status" value="1"/>
</dbReference>
<dbReference type="EMBL" id="HE601157">
    <property type="protein sequence ID" value="CAP38306.2"/>
    <property type="molecule type" value="Genomic_DNA"/>
</dbReference>
<dbReference type="KEGG" id="cbr:CBG_21537"/>
<dbReference type="GeneID" id="8574621"/>
<name>A8Y0C1_CAEBR</name>